<evidence type="ECO:0000313" key="3">
    <source>
        <dbReference type="Proteomes" id="UP001229421"/>
    </source>
</evidence>
<dbReference type="PANTHER" id="PTHR11439">
    <property type="entry name" value="GAG-POL-RELATED RETROTRANSPOSON"/>
    <property type="match status" value="1"/>
</dbReference>
<name>A0AAD8NNC7_TARER</name>
<protein>
    <recommendedName>
        <fullName evidence="1">Reverse transcriptase Ty1/copia-type domain-containing protein</fullName>
    </recommendedName>
</protein>
<dbReference type="InterPro" id="IPR013103">
    <property type="entry name" value="RVT_2"/>
</dbReference>
<comment type="caution">
    <text evidence="2">The sequence shown here is derived from an EMBL/GenBank/DDBJ whole genome shotgun (WGS) entry which is preliminary data.</text>
</comment>
<dbReference type="SUPFAM" id="SSF56672">
    <property type="entry name" value="DNA/RNA polymerases"/>
    <property type="match status" value="1"/>
</dbReference>
<dbReference type="Proteomes" id="UP001229421">
    <property type="component" value="Unassembled WGS sequence"/>
</dbReference>
<dbReference type="PANTHER" id="PTHR11439:SF495">
    <property type="entry name" value="REVERSE TRANSCRIPTASE, RNA-DEPENDENT DNA POLYMERASE-RELATED"/>
    <property type="match status" value="1"/>
</dbReference>
<sequence length="352" mass="40372">MVKLSQSHMTTLSIHQIMSLTSHHTLQQSCKIYPNRINQIWRYNYKEEVILLLNISEALEEKSWLEAMQEELLQFRKQEVWKLVDLPEGENGYTQEKGIDNEELFALVAPLEAIRVFLAYASFMKFKVYQMDVKGAFLYAPITGDVYVRSDGSKLFMNLENDDLLCVQVYVDDIIFGSTSPSMCKAFEEIMISRLQMSSMGEIHFFLGLHHDDVCVCARYQSDPKVSHLIAIKRILRYLKGKPNLSLWYPYNGNFELYSYSASDYGGCTLDRKSTTGGCQFLGPHLVSWQCKKQTNVSVSTVEAEYIVASAGCSQVLWLQNQLLDYVFNFLKTPIYIDNTAAMFITANPVQH</sequence>
<organism evidence="2 3">
    <name type="scientific">Tagetes erecta</name>
    <name type="common">African marigold</name>
    <dbReference type="NCBI Taxonomy" id="13708"/>
    <lineage>
        <taxon>Eukaryota</taxon>
        <taxon>Viridiplantae</taxon>
        <taxon>Streptophyta</taxon>
        <taxon>Embryophyta</taxon>
        <taxon>Tracheophyta</taxon>
        <taxon>Spermatophyta</taxon>
        <taxon>Magnoliopsida</taxon>
        <taxon>eudicotyledons</taxon>
        <taxon>Gunneridae</taxon>
        <taxon>Pentapetalae</taxon>
        <taxon>asterids</taxon>
        <taxon>campanulids</taxon>
        <taxon>Asterales</taxon>
        <taxon>Asteraceae</taxon>
        <taxon>Asteroideae</taxon>
        <taxon>Heliantheae alliance</taxon>
        <taxon>Tageteae</taxon>
        <taxon>Tagetes</taxon>
    </lineage>
</organism>
<keyword evidence="3" id="KW-1185">Reference proteome</keyword>
<evidence type="ECO:0000313" key="2">
    <source>
        <dbReference type="EMBL" id="KAK1415097.1"/>
    </source>
</evidence>
<proteinExistence type="predicted"/>
<feature type="domain" description="Reverse transcriptase Ty1/copia-type" evidence="1">
    <location>
        <begin position="91"/>
        <end position="150"/>
    </location>
</feature>
<gene>
    <name evidence="2" type="ORF">QVD17_30868</name>
</gene>
<evidence type="ECO:0000259" key="1">
    <source>
        <dbReference type="Pfam" id="PF07727"/>
    </source>
</evidence>
<reference evidence="2" key="1">
    <citation type="journal article" date="2023" name="bioRxiv">
        <title>Improved chromosome-level genome assembly for marigold (Tagetes erecta).</title>
        <authorList>
            <person name="Jiang F."/>
            <person name="Yuan L."/>
            <person name="Wang S."/>
            <person name="Wang H."/>
            <person name="Xu D."/>
            <person name="Wang A."/>
            <person name="Fan W."/>
        </authorList>
    </citation>
    <scope>NUCLEOTIDE SEQUENCE</scope>
    <source>
        <strain evidence="2">WSJ</strain>
        <tissue evidence="2">Leaf</tissue>
    </source>
</reference>
<accession>A0AAD8NNC7</accession>
<dbReference type="InterPro" id="IPR043502">
    <property type="entry name" value="DNA/RNA_pol_sf"/>
</dbReference>
<dbReference type="AlphaFoldDB" id="A0AAD8NNC7"/>
<dbReference type="EMBL" id="JAUHHV010000008">
    <property type="protein sequence ID" value="KAK1415097.1"/>
    <property type="molecule type" value="Genomic_DNA"/>
</dbReference>
<dbReference type="CDD" id="cd09272">
    <property type="entry name" value="RNase_HI_RT_Ty1"/>
    <property type="match status" value="1"/>
</dbReference>
<dbReference type="Pfam" id="PF07727">
    <property type="entry name" value="RVT_2"/>
    <property type="match status" value="1"/>
</dbReference>